<comment type="subcellular location">
    <subcellularLocation>
        <location evidence="1">Membrane</location>
        <topology evidence="1">Multi-pass membrane protein</topology>
    </subcellularLocation>
</comment>
<organism evidence="7 8">
    <name type="scientific">Pseudogulbenkiania ferrooxidans 2002</name>
    <dbReference type="NCBI Taxonomy" id="279714"/>
    <lineage>
        <taxon>Bacteria</taxon>
        <taxon>Pseudomonadati</taxon>
        <taxon>Pseudomonadota</taxon>
        <taxon>Betaproteobacteria</taxon>
        <taxon>Neisseriales</taxon>
        <taxon>Chromobacteriaceae</taxon>
        <taxon>Pseudogulbenkiania</taxon>
    </lineage>
</organism>
<name>B9Z398_9NEIS</name>
<accession>B9Z398</accession>
<feature type="transmembrane region" description="Helical" evidence="5">
    <location>
        <begin position="132"/>
        <end position="150"/>
    </location>
</feature>
<feature type="transmembrane region" description="Helical" evidence="5">
    <location>
        <begin position="244"/>
        <end position="263"/>
    </location>
</feature>
<sequence length="294" mass="29796" precursor="true">MSTSFAATGAPSLSRQRVVLLTLLAMTAFAGNSLLCRQALKHTSIDPATFTTLRIASGALVLWLIVRLRTATGSDNGRWRSALALFFYAAAFSFAYVSLSAATGALLLFGAVQATMIGIGLARGERLSARQLAGLLLALAGLAGLLLPGLSAPPLVGAVLMLLAGVAWGAYSLLGKGAGDPTRVTAGNFLRAVPLAISLSLLLMPAASWDSAGAIYALLSGALASGVGYAVWYTALRGLTATGAATVQLTVPVIAAAGGVVLLGEPVTLRLVLASIAILGGVWLVIAGKRQAGR</sequence>
<comment type="caution">
    <text evidence="7">The sequence shown here is derived from an EMBL/GenBank/DDBJ whole genome shotgun (WGS) entry which is preliminary data.</text>
</comment>
<feature type="transmembrane region" description="Helical" evidence="5">
    <location>
        <begin position="48"/>
        <end position="66"/>
    </location>
</feature>
<dbReference type="SUPFAM" id="SSF103481">
    <property type="entry name" value="Multidrug resistance efflux transporter EmrE"/>
    <property type="match status" value="2"/>
</dbReference>
<dbReference type="PANTHER" id="PTHR32322">
    <property type="entry name" value="INNER MEMBRANE TRANSPORTER"/>
    <property type="match status" value="1"/>
</dbReference>
<feature type="transmembrane region" description="Helical" evidence="5">
    <location>
        <begin position="269"/>
        <end position="288"/>
    </location>
</feature>
<feature type="transmembrane region" description="Helical" evidence="5">
    <location>
        <begin position="186"/>
        <end position="207"/>
    </location>
</feature>
<keyword evidence="2 5" id="KW-0812">Transmembrane</keyword>
<dbReference type="GO" id="GO:0016020">
    <property type="term" value="C:membrane"/>
    <property type="evidence" value="ECO:0007669"/>
    <property type="project" value="UniProtKB-SubCell"/>
</dbReference>
<feature type="transmembrane region" description="Helical" evidence="5">
    <location>
        <begin position="18"/>
        <end position="36"/>
    </location>
</feature>
<feature type="transmembrane region" description="Helical" evidence="5">
    <location>
        <begin position="156"/>
        <end position="174"/>
    </location>
</feature>
<evidence type="ECO:0000259" key="6">
    <source>
        <dbReference type="Pfam" id="PF00892"/>
    </source>
</evidence>
<dbReference type="eggNOG" id="COG0697">
    <property type="taxonomic scope" value="Bacteria"/>
</dbReference>
<reference evidence="7 8" key="1">
    <citation type="submission" date="2009-02" db="EMBL/GenBank/DDBJ databases">
        <title>Sequencing of the draft genome and assembly of Lutiella nitroferrum 2002.</title>
        <authorList>
            <consortium name="US DOE Joint Genome Institute (JGI-PGF)"/>
            <person name="Lucas S."/>
            <person name="Copeland A."/>
            <person name="Lapidus A."/>
            <person name="Glavina del Rio T."/>
            <person name="Tice H."/>
            <person name="Bruce D."/>
            <person name="Goodwin L."/>
            <person name="Pitluck S."/>
            <person name="Larimer F."/>
            <person name="Land M.L."/>
            <person name="Hauser L."/>
            <person name="Coates J.D."/>
        </authorList>
    </citation>
    <scope>NUCLEOTIDE SEQUENCE [LARGE SCALE GENOMIC DNA]</scope>
    <source>
        <strain evidence="7 8">2002</strain>
    </source>
</reference>
<dbReference type="InterPro" id="IPR000620">
    <property type="entry name" value="EamA_dom"/>
</dbReference>
<evidence type="ECO:0000256" key="4">
    <source>
        <dbReference type="ARBA" id="ARBA00023136"/>
    </source>
</evidence>
<feature type="domain" description="EamA" evidence="6">
    <location>
        <begin position="156"/>
        <end position="286"/>
    </location>
</feature>
<keyword evidence="3 5" id="KW-1133">Transmembrane helix</keyword>
<dbReference type="AlphaFoldDB" id="B9Z398"/>
<gene>
    <name evidence="7" type="ORF">FuraDRAFT_1811</name>
</gene>
<keyword evidence="8" id="KW-1185">Reference proteome</keyword>
<dbReference type="PANTHER" id="PTHR32322:SF9">
    <property type="entry name" value="AMINO-ACID METABOLITE EFFLUX PUMP-RELATED"/>
    <property type="match status" value="1"/>
</dbReference>
<keyword evidence="4 5" id="KW-0472">Membrane</keyword>
<evidence type="ECO:0000256" key="2">
    <source>
        <dbReference type="ARBA" id="ARBA00022692"/>
    </source>
</evidence>
<evidence type="ECO:0000256" key="3">
    <source>
        <dbReference type="ARBA" id="ARBA00022989"/>
    </source>
</evidence>
<evidence type="ECO:0000256" key="1">
    <source>
        <dbReference type="ARBA" id="ARBA00004141"/>
    </source>
</evidence>
<evidence type="ECO:0000256" key="5">
    <source>
        <dbReference type="SAM" id="Phobius"/>
    </source>
</evidence>
<proteinExistence type="predicted"/>
<feature type="domain" description="EamA" evidence="6">
    <location>
        <begin position="18"/>
        <end position="146"/>
    </location>
</feature>
<evidence type="ECO:0000313" key="8">
    <source>
        <dbReference type="Proteomes" id="UP000003165"/>
    </source>
</evidence>
<protein>
    <recommendedName>
        <fullName evidence="6">EamA domain-containing protein</fullName>
    </recommendedName>
</protein>
<dbReference type="InterPro" id="IPR050638">
    <property type="entry name" value="AA-Vitamin_Transporters"/>
</dbReference>
<dbReference type="Pfam" id="PF00892">
    <property type="entry name" value="EamA"/>
    <property type="match status" value="2"/>
</dbReference>
<dbReference type="EMBL" id="ACIS01000004">
    <property type="protein sequence ID" value="EEG09051.1"/>
    <property type="molecule type" value="Genomic_DNA"/>
</dbReference>
<feature type="transmembrane region" description="Helical" evidence="5">
    <location>
        <begin position="213"/>
        <end position="232"/>
    </location>
</feature>
<feature type="transmembrane region" description="Helical" evidence="5">
    <location>
        <begin position="86"/>
        <end position="111"/>
    </location>
</feature>
<dbReference type="InterPro" id="IPR037185">
    <property type="entry name" value="EmrE-like"/>
</dbReference>
<dbReference type="Proteomes" id="UP000003165">
    <property type="component" value="Unassembled WGS sequence"/>
</dbReference>
<dbReference type="RefSeq" id="WP_008953831.1">
    <property type="nucleotide sequence ID" value="NZ_ACIS01000004.1"/>
</dbReference>
<evidence type="ECO:0000313" key="7">
    <source>
        <dbReference type="EMBL" id="EEG09051.1"/>
    </source>
</evidence>